<dbReference type="Proteomes" id="UP001497522">
    <property type="component" value="Chromosome 2"/>
</dbReference>
<evidence type="ECO:0000256" key="1">
    <source>
        <dbReference type="SAM" id="MobiDB-lite"/>
    </source>
</evidence>
<reference evidence="3 4" key="1">
    <citation type="submission" date="2024-03" db="EMBL/GenBank/DDBJ databases">
        <authorList>
            <consortium name="ELIXIR-Norway"/>
            <consortium name="Elixir Norway"/>
        </authorList>
    </citation>
    <scope>NUCLEOTIDE SEQUENCE [LARGE SCALE GENOMIC DNA]</scope>
</reference>
<evidence type="ECO:0000256" key="2">
    <source>
        <dbReference type="SAM" id="Phobius"/>
    </source>
</evidence>
<keyword evidence="2" id="KW-1133">Transmembrane helix</keyword>
<keyword evidence="2" id="KW-0812">Transmembrane</keyword>
<feature type="compositionally biased region" description="Low complexity" evidence="1">
    <location>
        <begin position="396"/>
        <end position="405"/>
    </location>
</feature>
<feature type="region of interest" description="Disordered" evidence="1">
    <location>
        <begin position="211"/>
        <end position="235"/>
    </location>
</feature>
<keyword evidence="4" id="KW-1185">Reference proteome</keyword>
<name>A0ABP1B615_9BRYO</name>
<dbReference type="EMBL" id="OZ023703">
    <property type="protein sequence ID" value="CAK9870615.1"/>
    <property type="molecule type" value="Genomic_DNA"/>
</dbReference>
<feature type="compositionally biased region" description="Basic and acidic residues" evidence="1">
    <location>
        <begin position="328"/>
        <end position="343"/>
    </location>
</feature>
<accession>A0ABP1B615</accession>
<feature type="transmembrane region" description="Helical" evidence="2">
    <location>
        <begin position="468"/>
        <end position="488"/>
    </location>
</feature>
<feature type="region of interest" description="Disordered" evidence="1">
    <location>
        <begin position="102"/>
        <end position="123"/>
    </location>
</feature>
<evidence type="ECO:0000313" key="4">
    <source>
        <dbReference type="Proteomes" id="UP001497522"/>
    </source>
</evidence>
<evidence type="ECO:0000313" key="3">
    <source>
        <dbReference type="EMBL" id="CAK9870615.1"/>
    </source>
</evidence>
<keyword evidence="2" id="KW-0472">Membrane</keyword>
<feature type="region of interest" description="Disordered" evidence="1">
    <location>
        <begin position="327"/>
        <end position="405"/>
    </location>
</feature>
<proteinExistence type="predicted"/>
<gene>
    <name evidence="3" type="ORF">CSSPJE1EN2_LOCUS13283</name>
</gene>
<sequence length="495" mass="54156">MNQLEAAEHGGSAYVEEVHAVTLDLIGNRTTAADHEIAALEQQQPGNIINPRAASHDRVDDDAELQHQLNAVHDPGALSSIPEDGPVLAHVPELPREAMNPAADSAQLGESEEAVASEAAGQIEERREQAIAELNNWFDETEWPAPNSSRRTHDPAESKMPVAQPVITSMTQEKNRLQAEVEKLRGDRVSNAAIFQAKKTEISTKDGSTLVSGSWVHQQPGSSHEITPNQTSLDSLQSRVKQLTRKLREAEEKAKQLSSSLANEQRRTAKACEEISRLKEKLTKLYASQAQEQPANIAAMIQRLRMAECEVVSSRRSVSYYENQLKTMESRNSKQKGKKELQDSSKNCSLKLKRKEKDQLQQQKVAESEKQQQLDAAAKGKSVKLVERSGTMSKTSSSVNHNKASSSSATAVITVCGPSNGKKGSKKSKSKTQCKTDYKFNVKDALAFINEKGPARKKANEGPQGSSFFLAAGISVILISIFIVIFIIRSGASLN</sequence>
<organism evidence="3 4">
    <name type="scientific">Sphagnum jensenii</name>
    <dbReference type="NCBI Taxonomy" id="128206"/>
    <lineage>
        <taxon>Eukaryota</taxon>
        <taxon>Viridiplantae</taxon>
        <taxon>Streptophyta</taxon>
        <taxon>Embryophyta</taxon>
        <taxon>Bryophyta</taxon>
        <taxon>Sphagnophytina</taxon>
        <taxon>Sphagnopsida</taxon>
        <taxon>Sphagnales</taxon>
        <taxon>Sphagnaceae</taxon>
        <taxon>Sphagnum</taxon>
    </lineage>
</organism>
<protein>
    <submittedName>
        <fullName evidence="3">Uncharacterized protein</fullName>
    </submittedName>
</protein>
<feature type="region of interest" description="Disordered" evidence="1">
    <location>
        <begin position="139"/>
        <end position="159"/>
    </location>
</feature>